<comment type="caution">
    <text evidence="9">The sequence shown here is derived from an EMBL/GenBank/DDBJ whole genome shotgun (WGS) entry which is preliminary data.</text>
</comment>
<organism evidence="9 10">
    <name type="scientific">Folsomia candida</name>
    <name type="common">Springtail</name>
    <dbReference type="NCBI Taxonomy" id="158441"/>
    <lineage>
        <taxon>Eukaryota</taxon>
        <taxon>Metazoa</taxon>
        <taxon>Ecdysozoa</taxon>
        <taxon>Arthropoda</taxon>
        <taxon>Hexapoda</taxon>
        <taxon>Collembola</taxon>
        <taxon>Entomobryomorpha</taxon>
        <taxon>Isotomoidea</taxon>
        <taxon>Isotomidae</taxon>
        <taxon>Proisotominae</taxon>
        <taxon>Folsomia</taxon>
    </lineage>
</organism>
<evidence type="ECO:0000259" key="8">
    <source>
        <dbReference type="PROSITE" id="PS50157"/>
    </source>
</evidence>
<sequence length="290" mass="33390">MFKQLNNEYVEEEEEFALKVQPAYADVDDEIMSDPLYEVDMPEGEDDPNIANSHADSQKSNFACEICQPIATFSNSTNYKRHMMNKNIHPDVSDADVANRTEGVVHFQPTHKKFPCSQCPRSFFSSLGARRHERLAHEWVPVQQQCPLCSKILPNANVLQRHMRKRHVSSGSLKKESNSCEMCAKTFVTPTIKNRHVEAVHFRDKTSCPYGCETEIGSEAEWVTHLEGCESPKMSAELERICQYCPAMFRNNLLQMEHRLRVHPETTYACAICERRFTFKMLVNNHRCAD</sequence>
<keyword evidence="3" id="KW-0677">Repeat</keyword>
<evidence type="ECO:0000256" key="3">
    <source>
        <dbReference type="ARBA" id="ARBA00022737"/>
    </source>
</evidence>
<dbReference type="PROSITE" id="PS00028">
    <property type="entry name" value="ZINC_FINGER_C2H2_1"/>
    <property type="match status" value="3"/>
</dbReference>
<dbReference type="SMART" id="SM00355">
    <property type="entry name" value="ZnF_C2H2"/>
    <property type="match status" value="5"/>
</dbReference>
<evidence type="ECO:0000313" key="9">
    <source>
        <dbReference type="EMBL" id="OXA39957.1"/>
    </source>
</evidence>
<feature type="domain" description="C2H2-type" evidence="8">
    <location>
        <begin position="144"/>
        <end position="172"/>
    </location>
</feature>
<evidence type="ECO:0000256" key="6">
    <source>
        <dbReference type="ARBA" id="ARBA00023242"/>
    </source>
</evidence>
<dbReference type="Proteomes" id="UP000198287">
    <property type="component" value="Unassembled WGS sequence"/>
</dbReference>
<keyword evidence="6" id="KW-0539">Nucleus</keyword>
<accession>A0A226D5D7</accession>
<keyword evidence="2" id="KW-0479">Metal-binding</keyword>
<evidence type="ECO:0000256" key="7">
    <source>
        <dbReference type="PROSITE-ProRule" id="PRU00042"/>
    </source>
</evidence>
<dbReference type="SUPFAM" id="SSF57667">
    <property type="entry name" value="beta-beta-alpha zinc fingers"/>
    <property type="match status" value="2"/>
</dbReference>
<keyword evidence="4 7" id="KW-0863">Zinc-finger</keyword>
<evidence type="ECO:0000256" key="1">
    <source>
        <dbReference type="ARBA" id="ARBA00004123"/>
    </source>
</evidence>
<dbReference type="InterPro" id="IPR050888">
    <property type="entry name" value="ZnF_C2H2-type_TF"/>
</dbReference>
<keyword evidence="5" id="KW-0862">Zinc</keyword>
<dbReference type="InterPro" id="IPR036236">
    <property type="entry name" value="Znf_C2H2_sf"/>
</dbReference>
<reference evidence="9 10" key="1">
    <citation type="submission" date="2015-12" db="EMBL/GenBank/DDBJ databases">
        <title>The genome of Folsomia candida.</title>
        <authorList>
            <person name="Faddeeva A."/>
            <person name="Derks M.F."/>
            <person name="Anvar Y."/>
            <person name="Smit S."/>
            <person name="Van Straalen N."/>
            <person name="Roelofs D."/>
        </authorList>
    </citation>
    <scope>NUCLEOTIDE SEQUENCE [LARGE SCALE GENOMIC DNA]</scope>
    <source>
        <strain evidence="9 10">VU population</strain>
        <tissue evidence="9">Whole body</tissue>
    </source>
</reference>
<dbReference type="OrthoDB" id="6432771at2759"/>
<dbReference type="PROSITE" id="PS50157">
    <property type="entry name" value="ZINC_FINGER_C2H2_2"/>
    <property type="match status" value="3"/>
</dbReference>
<dbReference type="AlphaFoldDB" id="A0A226D5D7"/>
<dbReference type="PANTHER" id="PTHR24406">
    <property type="entry name" value="TRANSCRIPTIONAL REPRESSOR CTCFL-RELATED"/>
    <property type="match status" value="1"/>
</dbReference>
<proteinExistence type="predicted"/>
<dbReference type="EMBL" id="LNIX01000036">
    <property type="protein sequence ID" value="OXA39957.1"/>
    <property type="molecule type" value="Genomic_DNA"/>
</dbReference>
<evidence type="ECO:0000313" key="10">
    <source>
        <dbReference type="Proteomes" id="UP000198287"/>
    </source>
</evidence>
<gene>
    <name evidence="9" type="ORF">Fcan01_25389</name>
</gene>
<dbReference type="Gene3D" id="3.30.160.60">
    <property type="entry name" value="Classic Zinc Finger"/>
    <property type="match status" value="2"/>
</dbReference>
<dbReference type="GO" id="GO:0008270">
    <property type="term" value="F:zinc ion binding"/>
    <property type="evidence" value="ECO:0007669"/>
    <property type="project" value="UniProtKB-KW"/>
</dbReference>
<evidence type="ECO:0000256" key="2">
    <source>
        <dbReference type="ARBA" id="ARBA00022723"/>
    </source>
</evidence>
<protein>
    <submittedName>
        <fullName evidence="9">Zinc finger protein 62</fullName>
    </submittedName>
</protein>
<feature type="domain" description="C2H2-type" evidence="8">
    <location>
        <begin position="114"/>
        <end position="137"/>
    </location>
</feature>
<evidence type="ECO:0000256" key="4">
    <source>
        <dbReference type="ARBA" id="ARBA00022771"/>
    </source>
</evidence>
<dbReference type="InterPro" id="IPR013087">
    <property type="entry name" value="Znf_C2H2_type"/>
</dbReference>
<dbReference type="GO" id="GO:0005634">
    <property type="term" value="C:nucleus"/>
    <property type="evidence" value="ECO:0007669"/>
    <property type="project" value="UniProtKB-SubCell"/>
</dbReference>
<evidence type="ECO:0000256" key="5">
    <source>
        <dbReference type="ARBA" id="ARBA00022833"/>
    </source>
</evidence>
<feature type="domain" description="C2H2-type" evidence="8">
    <location>
        <begin position="178"/>
        <end position="206"/>
    </location>
</feature>
<dbReference type="Pfam" id="PF00096">
    <property type="entry name" value="zf-C2H2"/>
    <property type="match status" value="1"/>
</dbReference>
<name>A0A226D5D7_FOLCA</name>
<keyword evidence="10" id="KW-1185">Reference proteome</keyword>
<comment type="subcellular location">
    <subcellularLocation>
        <location evidence="1">Nucleus</location>
    </subcellularLocation>
</comment>